<reference evidence="3 4" key="1">
    <citation type="journal article" date="2016" name="Sci. Rep.">
        <title>A novel ammonia-oxidizing archaeon from wastewater treatment plant: Its enrichment, physiological and genomic characteristics.</title>
        <authorList>
            <person name="Li Y."/>
            <person name="Ding K."/>
            <person name="Wen X."/>
            <person name="Zhang B."/>
            <person name="Shen B."/>
            <person name="Yang Y."/>
        </authorList>
    </citation>
    <scope>NUCLEOTIDE SEQUENCE [LARGE SCALE GENOMIC DNA]</scope>
    <source>
        <strain evidence="3 4">SAT1</strain>
    </source>
</reference>
<dbReference type="AlphaFoldDB" id="A0A3G1B2K2"/>
<dbReference type="CDD" id="cd00293">
    <property type="entry name" value="USP-like"/>
    <property type="match status" value="1"/>
</dbReference>
<protein>
    <recommendedName>
        <fullName evidence="2">UspA domain-containing protein</fullName>
    </recommendedName>
</protein>
<name>A0A3G1B2K2_9ARCH</name>
<dbReference type="InterPro" id="IPR006016">
    <property type="entry name" value="UspA"/>
</dbReference>
<organism evidence="3 4">
    <name type="scientific">Candidatus Nitrosotenuis cloacae</name>
    <dbReference type="NCBI Taxonomy" id="1603555"/>
    <lineage>
        <taxon>Archaea</taxon>
        <taxon>Nitrososphaerota</taxon>
        <taxon>Candidatus Nitrosotenuis</taxon>
    </lineage>
</organism>
<sequence>MVFCKILVCCDGSKHSDKAIKISCDIAKKYDSDLTIIYVVDKTLRSDVFAGSEYTKILRKYAQDTILRAQRLAKSQGIESNVIIKEGNVSEQIIQYSKKSRTDLIVVGSKGLGAVLRFMLGSVSTKIANHSLCSVLIVK</sequence>
<dbReference type="EMBL" id="CP011097">
    <property type="protein sequence ID" value="AJZ75817.1"/>
    <property type="molecule type" value="Genomic_DNA"/>
</dbReference>
<dbReference type="KEGG" id="tah:SU86_004935"/>
<evidence type="ECO:0000313" key="3">
    <source>
        <dbReference type="EMBL" id="AJZ75817.1"/>
    </source>
</evidence>
<evidence type="ECO:0000313" key="4">
    <source>
        <dbReference type="Proteomes" id="UP000266745"/>
    </source>
</evidence>
<keyword evidence="4" id="KW-1185">Reference proteome</keyword>
<dbReference type="STRING" id="1603555.SU86_004935"/>
<dbReference type="InterPro" id="IPR014729">
    <property type="entry name" value="Rossmann-like_a/b/a_fold"/>
</dbReference>
<proteinExistence type="inferred from homology"/>
<dbReference type="Gene3D" id="3.40.50.620">
    <property type="entry name" value="HUPs"/>
    <property type="match status" value="1"/>
</dbReference>
<comment type="similarity">
    <text evidence="1">Belongs to the universal stress protein A family.</text>
</comment>
<feature type="domain" description="UspA" evidence="2">
    <location>
        <begin position="5"/>
        <end position="139"/>
    </location>
</feature>
<accession>A0A3G1B2K2</accession>
<evidence type="ECO:0000256" key="1">
    <source>
        <dbReference type="ARBA" id="ARBA00008791"/>
    </source>
</evidence>
<dbReference type="SUPFAM" id="SSF52402">
    <property type="entry name" value="Adenine nucleotide alpha hydrolases-like"/>
    <property type="match status" value="1"/>
</dbReference>
<dbReference type="Pfam" id="PF00582">
    <property type="entry name" value="Usp"/>
    <property type="match status" value="1"/>
</dbReference>
<dbReference type="PRINTS" id="PR01438">
    <property type="entry name" value="UNVRSLSTRESS"/>
</dbReference>
<dbReference type="Proteomes" id="UP000266745">
    <property type="component" value="Chromosome"/>
</dbReference>
<dbReference type="InterPro" id="IPR006015">
    <property type="entry name" value="Universal_stress_UspA"/>
</dbReference>
<evidence type="ECO:0000259" key="2">
    <source>
        <dbReference type="Pfam" id="PF00582"/>
    </source>
</evidence>
<dbReference type="PANTHER" id="PTHR46268:SF6">
    <property type="entry name" value="UNIVERSAL STRESS PROTEIN UP12"/>
    <property type="match status" value="1"/>
</dbReference>
<dbReference type="PANTHER" id="PTHR46268">
    <property type="entry name" value="STRESS RESPONSE PROTEIN NHAX"/>
    <property type="match status" value="1"/>
</dbReference>
<gene>
    <name evidence="3" type="ORF">SU86_004935</name>
</gene>